<evidence type="ECO:0000313" key="2">
    <source>
        <dbReference type="Proteomes" id="UP000029981"/>
    </source>
</evidence>
<proteinExistence type="predicted"/>
<reference evidence="1 2" key="2">
    <citation type="journal article" date="2009" name="PLoS ONE">
        <title>An integrated genetic and cytogenetic map of the cucumber genome.</title>
        <authorList>
            <person name="Ren Y."/>
            <person name="Zhang Z."/>
            <person name="Liu J."/>
            <person name="Staub J.E."/>
            <person name="Han Y."/>
            <person name="Cheng Z."/>
            <person name="Li X."/>
            <person name="Lu J."/>
            <person name="Miao H."/>
            <person name="Kang H."/>
            <person name="Xie B."/>
            <person name="Gu X."/>
            <person name="Wang X."/>
            <person name="Du Y."/>
            <person name="Jin W."/>
            <person name="Huang S."/>
        </authorList>
    </citation>
    <scope>NUCLEOTIDE SEQUENCE [LARGE SCALE GENOMIC DNA]</scope>
    <source>
        <strain evidence="2">cv. 9930</strain>
    </source>
</reference>
<reference evidence="1 2" key="4">
    <citation type="journal article" date="2011" name="BMC Genomics">
        <title>RNA-Seq improves annotation of protein-coding genes in the cucumber genome.</title>
        <authorList>
            <person name="Li Z."/>
            <person name="Zhang Z."/>
            <person name="Yan P."/>
            <person name="Huang S."/>
            <person name="Fei Z."/>
            <person name="Lin K."/>
        </authorList>
    </citation>
    <scope>NUCLEOTIDE SEQUENCE [LARGE SCALE GENOMIC DNA]</scope>
    <source>
        <strain evidence="2">cv. 9930</strain>
    </source>
</reference>
<accession>A0A0A0LBX0</accession>
<reference evidence="1 2" key="1">
    <citation type="journal article" date="2009" name="Nat. Genet.">
        <title>The genome of the cucumber, Cucumis sativus L.</title>
        <authorList>
            <person name="Huang S."/>
            <person name="Li R."/>
            <person name="Zhang Z."/>
            <person name="Li L."/>
            <person name="Gu X."/>
            <person name="Fan W."/>
            <person name="Lucas W.J."/>
            <person name="Wang X."/>
            <person name="Xie B."/>
            <person name="Ni P."/>
            <person name="Ren Y."/>
            <person name="Zhu H."/>
            <person name="Li J."/>
            <person name="Lin K."/>
            <person name="Jin W."/>
            <person name="Fei Z."/>
            <person name="Li G."/>
            <person name="Staub J."/>
            <person name="Kilian A."/>
            <person name="van der Vossen E.A."/>
            <person name="Wu Y."/>
            <person name="Guo J."/>
            <person name="He J."/>
            <person name="Jia Z."/>
            <person name="Ren Y."/>
            <person name="Tian G."/>
            <person name="Lu Y."/>
            <person name="Ruan J."/>
            <person name="Qian W."/>
            <person name="Wang M."/>
            <person name="Huang Q."/>
            <person name="Li B."/>
            <person name="Xuan Z."/>
            <person name="Cao J."/>
            <person name="Asan"/>
            <person name="Wu Z."/>
            <person name="Zhang J."/>
            <person name="Cai Q."/>
            <person name="Bai Y."/>
            <person name="Zhao B."/>
            <person name="Han Y."/>
            <person name="Li Y."/>
            <person name="Li X."/>
            <person name="Wang S."/>
            <person name="Shi Q."/>
            <person name="Liu S."/>
            <person name="Cho W.K."/>
            <person name="Kim J.Y."/>
            <person name="Xu Y."/>
            <person name="Heller-Uszynska K."/>
            <person name="Miao H."/>
            <person name="Cheng Z."/>
            <person name="Zhang S."/>
            <person name="Wu J."/>
            <person name="Yang Y."/>
            <person name="Kang H."/>
            <person name="Li M."/>
            <person name="Liang H."/>
            <person name="Ren X."/>
            <person name="Shi Z."/>
            <person name="Wen M."/>
            <person name="Jian M."/>
            <person name="Yang H."/>
            <person name="Zhang G."/>
            <person name="Yang Z."/>
            <person name="Chen R."/>
            <person name="Liu S."/>
            <person name="Li J."/>
            <person name="Ma L."/>
            <person name="Liu H."/>
            <person name="Zhou Y."/>
            <person name="Zhao J."/>
            <person name="Fang X."/>
            <person name="Li G."/>
            <person name="Fang L."/>
            <person name="Li Y."/>
            <person name="Liu D."/>
            <person name="Zheng H."/>
            <person name="Zhang Y."/>
            <person name="Qin N."/>
            <person name="Li Z."/>
            <person name="Yang G."/>
            <person name="Yang S."/>
            <person name="Bolund L."/>
            <person name="Kristiansen K."/>
            <person name="Zheng H."/>
            <person name="Li S."/>
            <person name="Zhang X."/>
            <person name="Yang H."/>
            <person name="Wang J."/>
            <person name="Sun R."/>
            <person name="Zhang B."/>
            <person name="Jiang S."/>
            <person name="Wang J."/>
            <person name="Du Y."/>
            <person name="Li S."/>
        </authorList>
    </citation>
    <scope>NUCLEOTIDE SEQUENCE [LARGE SCALE GENOMIC DNA]</scope>
    <source>
        <strain evidence="2">cv. 9930</strain>
    </source>
</reference>
<organism evidence="1 2">
    <name type="scientific">Cucumis sativus</name>
    <name type="common">Cucumber</name>
    <dbReference type="NCBI Taxonomy" id="3659"/>
    <lineage>
        <taxon>Eukaryota</taxon>
        <taxon>Viridiplantae</taxon>
        <taxon>Streptophyta</taxon>
        <taxon>Embryophyta</taxon>
        <taxon>Tracheophyta</taxon>
        <taxon>Spermatophyta</taxon>
        <taxon>Magnoliopsida</taxon>
        <taxon>eudicotyledons</taxon>
        <taxon>Gunneridae</taxon>
        <taxon>Pentapetalae</taxon>
        <taxon>rosids</taxon>
        <taxon>fabids</taxon>
        <taxon>Cucurbitales</taxon>
        <taxon>Cucurbitaceae</taxon>
        <taxon>Benincaseae</taxon>
        <taxon>Cucumis</taxon>
    </lineage>
</organism>
<dbReference type="EMBL" id="CM002924">
    <property type="protein sequence ID" value="KGN57506.1"/>
    <property type="molecule type" value="Genomic_DNA"/>
</dbReference>
<keyword evidence="2" id="KW-1185">Reference proteome</keyword>
<evidence type="ECO:0000313" key="1">
    <source>
        <dbReference type="EMBL" id="KGN57506.1"/>
    </source>
</evidence>
<reference evidence="1 2" key="3">
    <citation type="journal article" date="2010" name="BMC Genomics">
        <title>Transcriptome sequencing and comparative analysis of cucumber flowers with different sex types.</title>
        <authorList>
            <person name="Guo S."/>
            <person name="Zheng Y."/>
            <person name="Joung J.G."/>
            <person name="Liu S."/>
            <person name="Zhang Z."/>
            <person name="Crasta O.R."/>
            <person name="Sobral B.W."/>
            <person name="Xu Y."/>
            <person name="Huang S."/>
            <person name="Fei Z."/>
        </authorList>
    </citation>
    <scope>NUCLEOTIDE SEQUENCE [LARGE SCALE GENOMIC DNA]</scope>
    <source>
        <strain evidence="2">cv. 9930</strain>
    </source>
</reference>
<dbReference type="Proteomes" id="UP000029981">
    <property type="component" value="Chromosome 3"/>
</dbReference>
<dbReference type="Gramene" id="KGN57506">
    <property type="protein sequence ID" value="KGN57506"/>
    <property type="gene ID" value="Csa_3G199680"/>
</dbReference>
<sequence length="106" mass="11685">MIVGQRASSWLWVVDRNGNGCGSPAKTVETHELVGCRRNVSTWVAVESFCASSPAEIEELGSSAKCFLGCRLSKWEHVIAGRKKPAVMEWSGEDWGWVLGGGYRER</sequence>
<name>A0A0A0LBX0_CUCSA</name>
<protein>
    <submittedName>
        <fullName evidence="1">Uncharacterized protein</fullName>
    </submittedName>
</protein>
<dbReference type="AlphaFoldDB" id="A0A0A0LBX0"/>
<gene>
    <name evidence="1" type="ORF">Csa_3G199680</name>
</gene>